<keyword evidence="3" id="KW-0238">DNA-binding</keyword>
<dbReference type="GO" id="GO:0046983">
    <property type="term" value="F:protein dimerization activity"/>
    <property type="evidence" value="ECO:0007669"/>
    <property type="project" value="InterPro"/>
</dbReference>
<feature type="compositionally biased region" description="Polar residues" evidence="6">
    <location>
        <begin position="162"/>
        <end position="179"/>
    </location>
</feature>
<dbReference type="SMART" id="SM00353">
    <property type="entry name" value="HLH"/>
    <property type="match status" value="1"/>
</dbReference>
<dbReference type="CDD" id="cd18919">
    <property type="entry name" value="bHLH_AtBPE_like"/>
    <property type="match status" value="1"/>
</dbReference>
<dbReference type="EMBL" id="JAXIOK010000010">
    <property type="protein sequence ID" value="KAK4761272.1"/>
    <property type="molecule type" value="Genomic_DNA"/>
</dbReference>
<sequence length="397" mass="44345">MNMGLPEMTALERQRAKLLEWQEEKVAALFQLQVHGGFYNEGGGEDNGVSTLYFCHGDDGFMGLREVSNQCNTIDPNARIEGWGQFGNIEVPCLGFGGESISRTASCPPAAVEPVSCGMLTEPSEKILQAPVRKDGFRKRKAERMKSTKDCKEEEREKNIKMYSNENDSKLSEQSNCNNGGDKKGSKNRNSTPKKTSESNSKDKSIVSDVQKTDYIHVRARRGQATDSHSLAERVRREKISERMKFLQDLVPGCNKVTGKAGMLDEIINYVRSLQRQVEFLSMKLATVSPRLDLNIDDLFSKEMIPAWSGGFPVMDMSAELTSTAYFQLHPMHQAAPSSDLEMDIVNPNTSMERWSSGFQSIYSLELEQCNPTASAANQSLQQYTGLTELTSMKMEI</sequence>
<dbReference type="Pfam" id="PF00010">
    <property type="entry name" value="HLH"/>
    <property type="match status" value="1"/>
</dbReference>
<evidence type="ECO:0000256" key="1">
    <source>
        <dbReference type="ARBA" id="ARBA00004123"/>
    </source>
</evidence>
<organism evidence="8 9">
    <name type="scientific">Trapa incisa</name>
    <dbReference type="NCBI Taxonomy" id="236973"/>
    <lineage>
        <taxon>Eukaryota</taxon>
        <taxon>Viridiplantae</taxon>
        <taxon>Streptophyta</taxon>
        <taxon>Embryophyta</taxon>
        <taxon>Tracheophyta</taxon>
        <taxon>Spermatophyta</taxon>
        <taxon>Magnoliopsida</taxon>
        <taxon>eudicotyledons</taxon>
        <taxon>Gunneridae</taxon>
        <taxon>Pentapetalae</taxon>
        <taxon>rosids</taxon>
        <taxon>malvids</taxon>
        <taxon>Myrtales</taxon>
        <taxon>Lythraceae</taxon>
        <taxon>Trapa</taxon>
    </lineage>
</organism>
<feature type="region of interest" description="Disordered" evidence="6">
    <location>
        <begin position="128"/>
        <end position="210"/>
    </location>
</feature>
<comment type="subcellular location">
    <subcellularLocation>
        <location evidence="1">Nucleus</location>
    </subcellularLocation>
</comment>
<dbReference type="InterPro" id="IPR036638">
    <property type="entry name" value="HLH_DNA-bd_sf"/>
</dbReference>
<dbReference type="InterPro" id="IPR024097">
    <property type="entry name" value="bHLH_ZIP_TF"/>
</dbReference>
<gene>
    <name evidence="8" type="ORF">SAY87_006165</name>
</gene>
<reference evidence="8 9" key="1">
    <citation type="journal article" date="2023" name="Hortic Res">
        <title>Pangenome of water caltrop reveals structural variations and asymmetric subgenome divergence after allopolyploidization.</title>
        <authorList>
            <person name="Zhang X."/>
            <person name="Chen Y."/>
            <person name="Wang L."/>
            <person name="Yuan Y."/>
            <person name="Fang M."/>
            <person name="Shi L."/>
            <person name="Lu R."/>
            <person name="Comes H.P."/>
            <person name="Ma Y."/>
            <person name="Chen Y."/>
            <person name="Huang G."/>
            <person name="Zhou Y."/>
            <person name="Zheng Z."/>
            <person name="Qiu Y."/>
        </authorList>
    </citation>
    <scope>NUCLEOTIDE SEQUENCE [LARGE SCALE GENOMIC DNA]</scope>
    <source>
        <tissue evidence="8">Roots</tissue>
    </source>
</reference>
<feature type="compositionally biased region" description="Basic and acidic residues" evidence="6">
    <location>
        <begin position="195"/>
        <end position="210"/>
    </location>
</feature>
<keyword evidence="4" id="KW-0804">Transcription</keyword>
<dbReference type="SUPFAM" id="SSF47459">
    <property type="entry name" value="HLH, helix-loop-helix DNA-binding domain"/>
    <property type="match status" value="1"/>
</dbReference>
<evidence type="ECO:0000256" key="3">
    <source>
        <dbReference type="ARBA" id="ARBA00023125"/>
    </source>
</evidence>
<proteinExistence type="predicted"/>
<evidence type="ECO:0000256" key="2">
    <source>
        <dbReference type="ARBA" id="ARBA00023015"/>
    </source>
</evidence>
<dbReference type="FunFam" id="4.10.280.10:FF:000002">
    <property type="entry name" value="Basic helix-loop-helix transcription factor"/>
    <property type="match status" value="1"/>
</dbReference>
<dbReference type="AlphaFoldDB" id="A0AAN7KCA7"/>
<dbReference type="PROSITE" id="PS50888">
    <property type="entry name" value="BHLH"/>
    <property type="match status" value="1"/>
</dbReference>
<accession>A0AAN7KCA7</accession>
<evidence type="ECO:0000313" key="9">
    <source>
        <dbReference type="Proteomes" id="UP001345219"/>
    </source>
</evidence>
<dbReference type="GO" id="GO:0003700">
    <property type="term" value="F:DNA-binding transcription factor activity"/>
    <property type="evidence" value="ECO:0007669"/>
    <property type="project" value="TreeGrafter"/>
</dbReference>
<protein>
    <recommendedName>
        <fullName evidence="7">BHLH domain-containing protein</fullName>
    </recommendedName>
</protein>
<evidence type="ECO:0000256" key="5">
    <source>
        <dbReference type="ARBA" id="ARBA00023242"/>
    </source>
</evidence>
<name>A0AAN7KCA7_9MYRT</name>
<keyword evidence="5" id="KW-0539">Nucleus</keyword>
<evidence type="ECO:0000256" key="6">
    <source>
        <dbReference type="SAM" id="MobiDB-lite"/>
    </source>
</evidence>
<feature type="compositionally biased region" description="Basic and acidic residues" evidence="6">
    <location>
        <begin position="144"/>
        <end position="160"/>
    </location>
</feature>
<keyword evidence="2" id="KW-0805">Transcription regulation</keyword>
<feature type="domain" description="BHLH" evidence="7">
    <location>
        <begin position="224"/>
        <end position="274"/>
    </location>
</feature>
<comment type="caution">
    <text evidence="8">The sequence shown here is derived from an EMBL/GenBank/DDBJ whole genome shotgun (WGS) entry which is preliminary data.</text>
</comment>
<dbReference type="InterPro" id="IPR011598">
    <property type="entry name" value="bHLH_dom"/>
</dbReference>
<dbReference type="GO" id="GO:0003677">
    <property type="term" value="F:DNA binding"/>
    <property type="evidence" value="ECO:0007669"/>
    <property type="project" value="UniProtKB-KW"/>
</dbReference>
<evidence type="ECO:0000259" key="7">
    <source>
        <dbReference type="PROSITE" id="PS50888"/>
    </source>
</evidence>
<evidence type="ECO:0000313" key="8">
    <source>
        <dbReference type="EMBL" id="KAK4761272.1"/>
    </source>
</evidence>
<dbReference type="PANTHER" id="PTHR12565">
    <property type="entry name" value="STEROL REGULATORY ELEMENT-BINDING PROTEIN"/>
    <property type="match status" value="1"/>
</dbReference>
<keyword evidence="9" id="KW-1185">Reference proteome</keyword>
<evidence type="ECO:0000256" key="4">
    <source>
        <dbReference type="ARBA" id="ARBA00023163"/>
    </source>
</evidence>
<dbReference type="PANTHER" id="PTHR12565:SF184">
    <property type="entry name" value="BHLH TRANSCRIPTION FACTOR"/>
    <property type="match status" value="1"/>
</dbReference>
<dbReference type="Proteomes" id="UP001345219">
    <property type="component" value="Chromosome 5"/>
</dbReference>
<dbReference type="Gene3D" id="4.10.280.10">
    <property type="entry name" value="Helix-loop-helix DNA-binding domain"/>
    <property type="match status" value="1"/>
</dbReference>
<dbReference type="GO" id="GO:0005634">
    <property type="term" value="C:nucleus"/>
    <property type="evidence" value="ECO:0007669"/>
    <property type="project" value="UniProtKB-SubCell"/>
</dbReference>